<gene>
    <name evidence="2" type="ORF">SAMN02910350_02044</name>
</gene>
<feature type="domain" description="Calcineurin-like phosphoesterase" evidence="1">
    <location>
        <begin position="2"/>
        <end position="213"/>
    </location>
</feature>
<dbReference type="RefSeq" id="WP_090163238.1">
    <property type="nucleotide sequence ID" value="NZ_FMWK01000011.1"/>
</dbReference>
<reference evidence="2 3" key="1">
    <citation type="submission" date="2016-10" db="EMBL/GenBank/DDBJ databases">
        <authorList>
            <person name="de Groot N.N."/>
        </authorList>
    </citation>
    <scope>NUCLEOTIDE SEQUENCE [LARGE SCALE GENOMIC DNA]</scope>
    <source>
        <strain evidence="2 3">DSM 10317</strain>
    </source>
</reference>
<evidence type="ECO:0000313" key="3">
    <source>
        <dbReference type="Proteomes" id="UP000199428"/>
    </source>
</evidence>
<dbReference type="InterPro" id="IPR004843">
    <property type="entry name" value="Calcineurin-like_PHP"/>
</dbReference>
<name>A0A1G5S0L2_PSEXY</name>
<sequence>MSLFAIGDLHLHFQSELKAREQIEGKIWHNHEAIFRENCLKAMKPDDTLVLVGDHSWGKNLDACQKDLEYIENLPGRKILLRGNHDMFWDAKKTNQLNEMFKGRLEFLQNNYYSYEDYALVGTKGYTFEGPFYVDSYGNIQGWDEKAAEHAEKLVKRESERLIVSLEAAKADGYKKFIMFLHYPPTNIIQTNSIFTKLAEQYGVSQVIYGHCHGETRFHDSITGKKRRIRYSLVSGDAIRWKPLKVLD</sequence>
<dbReference type="Gene3D" id="3.60.21.10">
    <property type="match status" value="1"/>
</dbReference>
<dbReference type="InterPro" id="IPR029052">
    <property type="entry name" value="Metallo-depent_PP-like"/>
</dbReference>
<protein>
    <recommendedName>
        <fullName evidence="1">Calcineurin-like phosphoesterase domain-containing protein</fullName>
    </recommendedName>
</protein>
<dbReference type="EMBL" id="FMWK01000011">
    <property type="protein sequence ID" value="SCZ79955.1"/>
    <property type="molecule type" value="Genomic_DNA"/>
</dbReference>
<dbReference type="AlphaFoldDB" id="A0A1G5S0L2"/>
<dbReference type="Pfam" id="PF00149">
    <property type="entry name" value="Metallophos"/>
    <property type="match status" value="1"/>
</dbReference>
<dbReference type="Proteomes" id="UP000199428">
    <property type="component" value="Unassembled WGS sequence"/>
</dbReference>
<evidence type="ECO:0000313" key="2">
    <source>
        <dbReference type="EMBL" id="SCZ79955.1"/>
    </source>
</evidence>
<dbReference type="PANTHER" id="PTHR31302:SF22">
    <property type="entry name" value="PHOSPHOESTERASE"/>
    <property type="match status" value="1"/>
</dbReference>
<dbReference type="PANTHER" id="PTHR31302">
    <property type="entry name" value="TRANSMEMBRANE PROTEIN WITH METALLOPHOSPHOESTERASE DOMAIN-RELATED"/>
    <property type="match status" value="1"/>
</dbReference>
<dbReference type="InterPro" id="IPR051158">
    <property type="entry name" value="Metallophosphoesterase_sf"/>
</dbReference>
<dbReference type="GO" id="GO:0016787">
    <property type="term" value="F:hydrolase activity"/>
    <property type="evidence" value="ECO:0007669"/>
    <property type="project" value="InterPro"/>
</dbReference>
<organism evidence="2 3">
    <name type="scientific">Pseudobutyrivibrio xylanivorans</name>
    <dbReference type="NCBI Taxonomy" id="185007"/>
    <lineage>
        <taxon>Bacteria</taxon>
        <taxon>Bacillati</taxon>
        <taxon>Bacillota</taxon>
        <taxon>Clostridia</taxon>
        <taxon>Lachnospirales</taxon>
        <taxon>Lachnospiraceae</taxon>
        <taxon>Pseudobutyrivibrio</taxon>
    </lineage>
</organism>
<proteinExistence type="predicted"/>
<dbReference type="SUPFAM" id="SSF56300">
    <property type="entry name" value="Metallo-dependent phosphatases"/>
    <property type="match status" value="1"/>
</dbReference>
<accession>A0A1G5S0L2</accession>
<evidence type="ECO:0000259" key="1">
    <source>
        <dbReference type="Pfam" id="PF00149"/>
    </source>
</evidence>